<dbReference type="AlphaFoldDB" id="A0A8H6R6N6"/>
<dbReference type="OrthoDB" id="192702at2759"/>
<dbReference type="EMBL" id="JABCIY010000316">
    <property type="protein sequence ID" value="KAF7185543.1"/>
    <property type="molecule type" value="Genomic_DNA"/>
</dbReference>
<evidence type="ECO:0000313" key="2">
    <source>
        <dbReference type="Proteomes" id="UP000660729"/>
    </source>
</evidence>
<dbReference type="Pfam" id="PF11017">
    <property type="entry name" value="DUF2855"/>
    <property type="match status" value="1"/>
</dbReference>
<protein>
    <submittedName>
        <fullName evidence="1">Uncharacterized protein</fullName>
    </submittedName>
</protein>
<dbReference type="InterPro" id="IPR021276">
    <property type="entry name" value="DUF2855"/>
</dbReference>
<comment type="caution">
    <text evidence="1">The sequence shown here is derived from an EMBL/GenBank/DDBJ whole genome shotgun (WGS) entry which is preliminary data.</text>
</comment>
<reference evidence="1" key="1">
    <citation type="submission" date="2020-04" db="EMBL/GenBank/DDBJ databases">
        <title>Draft genome resource of the tomato pathogen Pseudocercospora fuligena.</title>
        <authorList>
            <person name="Zaccaron A."/>
        </authorList>
    </citation>
    <scope>NUCLEOTIDE SEQUENCE</scope>
    <source>
        <strain evidence="1">PF001</strain>
    </source>
</reference>
<proteinExistence type="predicted"/>
<gene>
    <name evidence="1" type="ORF">HII31_13040</name>
</gene>
<name>A0A8H6R6N6_9PEZI</name>
<feature type="non-terminal residue" evidence="1">
    <location>
        <position position="288"/>
    </location>
</feature>
<keyword evidence="2" id="KW-1185">Reference proteome</keyword>
<evidence type="ECO:0000313" key="1">
    <source>
        <dbReference type="EMBL" id="KAF7185543.1"/>
    </source>
</evidence>
<dbReference type="Proteomes" id="UP000660729">
    <property type="component" value="Unassembled WGS sequence"/>
</dbReference>
<sequence length="288" mass="31186">MMNLYQRYSTSPSYPDVKELELNQDFKNKLGWASSAGTMHESGWVNRFIFNTETPIYPQGQSGGSWSKADADLSSTVVISMSASGKTARACTDCLLHERKAGTGPLAFMAVTSSTDANLVPQDMTTPTKVVQYFSLTSSTTTSWLGSLAASRIVVLDFASRGNSLNELLSLLNTSFPGVETTVLGIGAEAKAHSPTELAEIAKQRAVMSERVQMNMSGIRDTALEVIGAEAYFRERDAAWEAFVERGGLSAMRLEWLEGISGDQGLEGAWRKLCEQKVGPDACMAVKV</sequence>
<organism evidence="1 2">
    <name type="scientific">Pseudocercospora fuligena</name>
    <dbReference type="NCBI Taxonomy" id="685502"/>
    <lineage>
        <taxon>Eukaryota</taxon>
        <taxon>Fungi</taxon>
        <taxon>Dikarya</taxon>
        <taxon>Ascomycota</taxon>
        <taxon>Pezizomycotina</taxon>
        <taxon>Dothideomycetes</taxon>
        <taxon>Dothideomycetidae</taxon>
        <taxon>Mycosphaerellales</taxon>
        <taxon>Mycosphaerellaceae</taxon>
        <taxon>Pseudocercospora</taxon>
    </lineage>
</organism>
<accession>A0A8H6R6N6</accession>